<feature type="binding site" evidence="18">
    <location>
        <position position="83"/>
    </location>
    <ligand>
        <name>Ca(2+)</name>
        <dbReference type="ChEBI" id="CHEBI:29108"/>
        <label>1</label>
    </ligand>
</feature>
<comment type="subcellular location">
    <subcellularLocation>
        <location evidence="3 21">Secreted</location>
    </subcellularLocation>
</comment>
<keyword evidence="7 21" id="KW-0575">Peroxidase</keyword>
<accession>A0A0A9CQU4</accession>
<dbReference type="InterPro" id="IPR010255">
    <property type="entry name" value="Haem_peroxidase_sf"/>
</dbReference>
<evidence type="ECO:0000256" key="6">
    <source>
        <dbReference type="ARBA" id="ARBA00022525"/>
    </source>
</evidence>
<feature type="binding site" evidence="18">
    <location>
        <position position="89"/>
    </location>
    <ligand>
        <name>Ca(2+)</name>
        <dbReference type="ChEBI" id="CHEBI:29108"/>
        <label>1</label>
    </ligand>
</feature>
<keyword evidence="15 21" id="KW-0376">Hydrogen peroxide</keyword>
<feature type="domain" description="Plant heme peroxidase family profile" evidence="22">
    <location>
        <begin position="38"/>
        <end position="338"/>
    </location>
</feature>
<dbReference type="PROSITE" id="PS50873">
    <property type="entry name" value="PEROXIDASE_4"/>
    <property type="match status" value="1"/>
</dbReference>
<dbReference type="CDD" id="cd00693">
    <property type="entry name" value="secretory_peroxidase"/>
    <property type="match status" value="1"/>
</dbReference>
<dbReference type="AlphaFoldDB" id="A0A0A9CQU4"/>
<reference evidence="23" key="2">
    <citation type="journal article" date="2015" name="Data Brief">
        <title>Shoot transcriptome of the giant reed, Arundo donax.</title>
        <authorList>
            <person name="Barrero R.A."/>
            <person name="Guerrero F.D."/>
            <person name="Moolhuijzen P."/>
            <person name="Goolsby J.A."/>
            <person name="Tidwell J."/>
            <person name="Bellgard S.E."/>
            <person name="Bellgard M.I."/>
        </authorList>
    </citation>
    <scope>NUCLEOTIDE SEQUENCE</scope>
    <source>
        <tissue evidence="23">Shoot tissue taken approximately 20 cm above the soil surface</tissue>
    </source>
</reference>
<evidence type="ECO:0000256" key="7">
    <source>
        <dbReference type="ARBA" id="ARBA00022559"/>
    </source>
</evidence>
<feature type="binding site" evidence="18">
    <location>
        <position position="266"/>
    </location>
    <ligand>
        <name>Ca(2+)</name>
        <dbReference type="ChEBI" id="CHEBI:29108"/>
        <label>2</label>
    </ligand>
</feature>
<evidence type="ECO:0000256" key="16">
    <source>
        <dbReference type="PIRSR" id="PIRSR600823-1"/>
    </source>
</evidence>
<evidence type="ECO:0000256" key="1">
    <source>
        <dbReference type="ARBA" id="ARBA00000189"/>
    </source>
</evidence>
<comment type="function">
    <text evidence="2">Removal of H(2)O(2), oxidation of toxic reductants, biosynthesis and degradation of lignin, suberization, auxin catabolism, response to environmental stresses such as wounding, pathogen attack and oxidative stress. These functions might be dependent on each isozyme/isoform in each plant tissue.</text>
</comment>
<dbReference type="Gene3D" id="1.10.420.10">
    <property type="entry name" value="Peroxidase, domain 2"/>
    <property type="match status" value="1"/>
</dbReference>
<comment type="cofactor">
    <cofactor evidence="18 21">
        <name>heme b</name>
        <dbReference type="ChEBI" id="CHEBI:60344"/>
    </cofactor>
    <text evidence="18 21">Binds 1 heme b (iron(II)-protoporphyrin IX) group per subunit.</text>
</comment>
<dbReference type="InterPro" id="IPR000823">
    <property type="entry name" value="Peroxidase_pln"/>
</dbReference>
<evidence type="ECO:0000256" key="15">
    <source>
        <dbReference type="ARBA" id="ARBA00023324"/>
    </source>
</evidence>
<evidence type="ECO:0000256" key="11">
    <source>
        <dbReference type="ARBA" id="ARBA00023002"/>
    </source>
</evidence>
<evidence type="ECO:0000256" key="3">
    <source>
        <dbReference type="ARBA" id="ARBA00004613"/>
    </source>
</evidence>
<evidence type="ECO:0000256" key="10">
    <source>
        <dbReference type="ARBA" id="ARBA00022837"/>
    </source>
</evidence>
<dbReference type="Pfam" id="PF00141">
    <property type="entry name" value="peroxidase"/>
    <property type="match status" value="1"/>
</dbReference>
<evidence type="ECO:0000256" key="13">
    <source>
        <dbReference type="ARBA" id="ARBA00023157"/>
    </source>
</evidence>
<feature type="active site" description="Proton acceptor" evidence="16">
    <location>
        <position position="79"/>
    </location>
</feature>
<dbReference type="PROSITE" id="PS00435">
    <property type="entry name" value="PEROXIDASE_1"/>
    <property type="match status" value="1"/>
</dbReference>
<evidence type="ECO:0000256" key="19">
    <source>
        <dbReference type="PIRSR" id="PIRSR600823-4"/>
    </source>
</evidence>
<feature type="binding site" evidence="18">
    <location>
        <position position="261"/>
    </location>
    <ligand>
        <name>Ca(2+)</name>
        <dbReference type="ChEBI" id="CHEBI:29108"/>
        <label>2</label>
    </ligand>
</feature>
<dbReference type="GO" id="GO:0140825">
    <property type="term" value="F:lactoperoxidase activity"/>
    <property type="evidence" value="ECO:0007669"/>
    <property type="project" value="UniProtKB-EC"/>
</dbReference>
<dbReference type="GO" id="GO:0046872">
    <property type="term" value="F:metal ion binding"/>
    <property type="evidence" value="ECO:0007669"/>
    <property type="project" value="UniProtKB-UniRule"/>
</dbReference>
<dbReference type="InterPro" id="IPR033905">
    <property type="entry name" value="Secretory_peroxidase"/>
</dbReference>
<evidence type="ECO:0000256" key="20">
    <source>
        <dbReference type="PIRSR" id="PIRSR600823-5"/>
    </source>
</evidence>
<keyword evidence="6 21" id="KW-0964">Secreted</keyword>
<dbReference type="GO" id="GO:0020037">
    <property type="term" value="F:heme binding"/>
    <property type="evidence" value="ECO:0007669"/>
    <property type="project" value="UniProtKB-UniRule"/>
</dbReference>
<keyword evidence="8 21" id="KW-0349">Heme</keyword>
<dbReference type="GO" id="GO:0042744">
    <property type="term" value="P:hydrogen peroxide catabolic process"/>
    <property type="evidence" value="ECO:0007669"/>
    <property type="project" value="UniProtKB-KW"/>
</dbReference>
<dbReference type="PRINTS" id="PR00461">
    <property type="entry name" value="PLPEROXIDASE"/>
</dbReference>
<feature type="binding site" evidence="18">
    <location>
        <position position="80"/>
    </location>
    <ligand>
        <name>Ca(2+)</name>
        <dbReference type="ChEBI" id="CHEBI:29108"/>
        <label>1</label>
    </ligand>
</feature>
<proteinExistence type="inferred from homology"/>
<evidence type="ECO:0000256" key="21">
    <source>
        <dbReference type="RuleBase" id="RU362060"/>
    </source>
</evidence>
<evidence type="ECO:0000313" key="23">
    <source>
        <dbReference type="EMBL" id="JAD78674.1"/>
    </source>
</evidence>
<dbReference type="PRINTS" id="PR00458">
    <property type="entry name" value="PEROXIDASE"/>
</dbReference>
<keyword evidence="12 18" id="KW-0408">Iron</keyword>
<dbReference type="InterPro" id="IPR019794">
    <property type="entry name" value="Peroxidases_AS"/>
</dbReference>
<feature type="disulfide bond" evidence="20">
    <location>
        <begin position="138"/>
        <end position="334"/>
    </location>
</feature>
<dbReference type="GO" id="GO:0006979">
    <property type="term" value="P:response to oxidative stress"/>
    <property type="evidence" value="ECO:0007669"/>
    <property type="project" value="UniProtKB-UniRule"/>
</dbReference>
<feature type="binding site" evidence="18">
    <location>
        <position position="87"/>
    </location>
    <ligand>
        <name>Ca(2+)</name>
        <dbReference type="ChEBI" id="CHEBI:29108"/>
        <label>1</label>
    </ligand>
</feature>
<evidence type="ECO:0000256" key="18">
    <source>
        <dbReference type="PIRSR" id="PIRSR600823-3"/>
    </source>
</evidence>
<dbReference type="FunFam" id="1.10.520.10:FF:000008">
    <property type="entry name" value="Peroxidase"/>
    <property type="match status" value="1"/>
</dbReference>
<evidence type="ECO:0000256" key="12">
    <source>
        <dbReference type="ARBA" id="ARBA00023004"/>
    </source>
</evidence>
<evidence type="ECO:0000256" key="8">
    <source>
        <dbReference type="ARBA" id="ARBA00022617"/>
    </source>
</evidence>
<evidence type="ECO:0000259" key="22">
    <source>
        <dbReference type="PROSITE" id="PS50873"/>
    </source>
</evidence>
<dbReference type="PANTHER" id="PTHR31517:SF84">
    <property type="entry name" value="PEROXIDASE"/>
    <property type="match status" value="1"/>
</dbReference>
<feature type="binding site" description="axial binding residue" evidence="18">
    <location>
        <position position="210"/>
    </location>
    <ligand>
        <name>heme b</name>
        <dbReference type="ChEBI" id="CHEBI:60344"/>
    </ligand>
    <ligandPart>
        <name>Fe</name>
        <dbReference type="ChEBI" id="CHEBI:18248"/>
    </ligandPart>
</feature>
<organism evidence="23">
    <name type="scientific">Arundo donax</name>
    <name type="common">Giant reed</name>
    <name type="synonym">Donax arundinaceus</name>
    <dbReference type="NCBI Taxonomy" id="35708"/>
    <lineage>
        <taxon>Eukaryota</taxon>
        <taxon>Viridiplantae</taxon>
        <taxon>Streptophyta</taxon>
        <taxon>Embryophyta</taxon>
        <taxon>Tracheophyta</taxon>
        <taxon>Spermatophyta</taxon>
        <taxon>Magnoliopsida</taxon>
        <taxon>Liliopsida</taxon>
        <taxon>Poales</taxon>
        <taxon>Poaceae</taxon>
        <taxon>PACMAD clade</taxon>
        <taxon>Arundinoideae</taxon>
        <taxon>Arundineae</taxon>
        <taxon>Arundo</taxon>
    </lineage>
</organism>
<feature type="binding site" evidence="17">
    <location>
        <position position="180"/>
    </location>
    <ligand>
        <name>substrate</name>
    </ligand>
</feature>
<comment type="catalytic activity">
    <reaction evidence="1 21">
        <text>2 a phenolic donor + H2O2 = 2 a phenolic radical donor + 2 H2O</text>
        <dbReference type="Rhea" id="RHEA:56136"/>
        <dbReference type="ChEBI" id="CHEBI:15377"/>
        <dbReference type="ChEBI" id="CHEBI:16240"/>
        <dbReference type="ChEBI" id="CHEBI:139520"/>
        <dbReference type="ChEBI" id="CHEBI:139521"/>
        <dbReference type="EC" id="1.11.1.7"/>
    </reaction>
</comment>
<keyword evidence="9 18" id="KW-0479">Metal-binding</keyword>
<feature type="disulfide bond" evidence="20">
    <location>
        <begin position="81"/>
        <end position="86"/>
    </location>
</feature>
<feature type="binding site" evidence="18">
    <location>
        <position position="258"/>
    </location>
    <ligand>
        <name>Ca(2+)</name>
        <dbReference type="ChEBI" id="CHEBI:29108"/>
        <label>2</label>
    </ligand>
</feature>
<dbReference type="InterPro" id="IPR002016">
    <property type="entry name" value="Haem_peroxidase"/>
</dbReference>
<keyword evidence="10 18" id="KW-0106">Calcium</keyword>
<feature type="binding site" evidence="18">
    <location>
        <position position="105"/>
    </location>
    <ligand>
        <name>Ca(2+)</name>
        <dbReference type="ChEBI" id="CHEBI:29108"/>
        <label>1</label>
    </ligand>
</feature>
<evidence type="ECO:0000256" key="4">
    <source>
        <dbReference type="ARBA" id="ARBA00006873"/>
    </source>
</evidence>
<comment type="cofactor">
    <cofactor evidence="18 21">
        <name>Ca(2+)</name>
        <dbReference type="ChEBI" id="CHEBI:29108"/>
    </cofactor>
    <text evidence="18 21">Binds 2 calcium ions per subunit.</text>
</comment>
<feature type="binding site" evidence="18">
    <location>
        <position position="85"/>
    </location>
    <ligand>
        <name>Ca(2+)</name>
        <dbReference type="ChEBI" id="CHEBI:29108"/>
        <label>1</label>
    </ligand>
</feature>
<sequence>MRSTTRFLLPSSSRQSRMLAAVVVGVVLAAMASCAAAQLNQSYYASTCPNVETLVRGAVTQKLQETFNAAPGTLRLFFHDCFVRGCDASVLLDDPTGNPGNATVEKTSPPNFPSLRGFSVINRAKRVVERRCPGTVSCADIVAFAARDAARIMGGIKFAMPSGRLDGRVSNASEAMANLPPASFNLTQLVARFASKNLTADDMVTLSGAHSIGRSHCSSFSIRLYPQLDASLNATLGRQLRGRCPAATGRRDRVVDLDFKTPLQLDNQYYSNVVTHEVVFTSDQSLIDRNDTAALVALYAGNRKLWSQRFADAMVKMGNIEVLTGPPGEIRLKCNKVN</sequence>
<reference evidence="23" key="1">
    <citation type="submission" date="2014-09" db="EMBL/GenBank/DDBJ databases">
        <authorList>
            <person name="Magalhaes I.L.F."/>
            <person name="Oliveira U."/>
            <person name="Santos F.R."/>
            <person name="Vidigal T.H.D.A."/>
            <person name="Brescovit A.D."/>
            <person name="Santos A.J."/>
        </authorList>
    </citation>
    <scope>NUCLEOTIDE SEQUENCE</scope>
    <source>
        <tissue evidence="23">Shoot tissue taken approximately 20 cm above the soil surface</tissue>
    </source>
</reference>
<protein>
    <recommendedName>
        <fullName evidence="5 21">Peroxidase</fullName>
        <ecNumber evidence="5 21">1.11.1.7</ecNumber>
    </recommendedName>
</protein>
<dbReference type="EC" id="1.11.1.7" evidence="5 21"/>
<keyword evidence="13 20" id="KW-1015">Disulfide bond</keyword>
<evidence type="ECO:0000256" key="5">
    <source>
        <dbReference type="ARBA" id="ARBA00012313"/>
    </source>
</evidence>
<keyword evidence="14" id="KW-0325">Glycoprotein</keyword>
<evidence type="ECO:0000256" key="17">
    <source>
        <dbReference type="PIRSR" id="PIRSR600823-2"/>
    </source>
</evidence>
<dbReference type="PROSITE" id="PS51257">
    <property type="entry name" value="PROKAR_LIPOPROTEIN"/>
    <property type="match status" value="1"/>
</dbReference>
<dbReference type="PROSITE" id="PS00436">
    <property type="entry name" value="PEROXIDASE_2"/>
    <property type="match status" value="1"/>
</dbReference>
<dbReference type="InterPro" id="IPR019793">
    <property type="entry name" value="Peroxidases_heam-ligand_BS"/>
</dbReference>
<evidence type="ECO:0000256" key="2">
    <source>
        <dbReference type="ARBA" id="ARBA00002322"/>
    </source>
</evidence>
<name>A0A0A9CQU4_ARUDO</name>
<comment type="similarity">
    <text evidence="21">Belongs to the peroxidase family. Classical plant (class III) peroxidase subfamily.</text>
</comment>
<evidence type="ECO:0000256" key="14">
    <source>
        <dbReference type="ARBA" id="ARBA00023180"/>
    </source>
</evidence>
<keyword evidence="11 21" id="KW-0560">Oxidoreductase</keyword>
<dbReference type="EMBL" id="GBRH01219221">
    <property type="protein sequence ID" value="JAD78674.1"/>
    <property type="molecule type" value="Transcribed_RNA"/>
</dbReference>
<evidence type="ECO:0000256" key="9">
    <source>
        <dbReference type="ARBA" id="ARBA00022723"/>
    </source>
</evidence>
<dbReference type="GO" id="GO:0005576">
    <property type="term" value="C:extracellular region"/>
    <property type="evidence" value="ECO:0007669"/>
    <property type="project" value="UniProtKB-SubCell"/>
</dbReference>
<dbReference type="SUPFAM" id="SSF48113">
    <property type="entry name" value="Heme-dependent peroxidases"/>
    <property type="match status" value="1"/>
</dbReference>
<dbReference type="PANTHER" id="PTHR31517">
    <property type="match status" value="1"/>
</dbReference>
<feature type="disulfide bond" evidence="20">
    <location>
        <begin position="48"/>
        <end position="132"/>
    </location>
</feature>
<dbReference type="FunFam" id="1.10.420.10:FF:000006">
    <property type="entry name" value="Peroxidase"/>
    <property type="match status" value="1"/>
</dbReference>
<dbReference type="Gene3D" id="1.10.520.10">
    <property type="match status" value="1"/>
</dbReference>
<comment type="similarity">
    <text evidence="4">Belongs to the peroxidase family. Ascorbate peroxidase subfamily.</text>
</comment>
<feature type="site" description="Transition state stabilizer" evidence="19">
    <location>
        <position position="75"/>
    </location>
</feature>
<feature type="disulfide bond" evidence="20">
    <location>
        <begin position="217"/>
        <end position="244"/>
    </location>
</feature>